<evidence type="ECO:0000313" key="2">
    <source>
        <dbReference type="Proteomes" id="UP000765509"/>
    </source>
</evidence>
<dbReference type="EMBL" id="AVOT02082429">
    <property type="protein sequence ID" value="MBW0568325.1"/>
    <property type="molecule type" value="Genomic_DNA"/>
</dbReference>
<name>A0A9Q3PP84_9BASI</name>
<protein>
    <submittedName>
        <fullName evidence="1">Uncharacterized protein</fullName>
    </submittedName>
</protein>
<reference evidence="1" key="1">
    <citation type="submission" date="2021-03" db="EMBL/GenBank/DDBJ databases">
        <title>Draft genome sequence of rust myrtle Austropuccinia psidii MF-1, a brazilian biotype.</title>
        <authorList>
            <person name="Quecine M.C."/>
            <person name="Pachon D.M.R."/>
            <person name="Bonatelli M.L."/>
            <person name="Correr F.H."/>
            <person name="Franceschini L.M."/>
            <person name="Leite T.F."/>
            <person name="Margarido G.R.A."/>
            <person name="Almeida C.A."/>
            <person name="Ferrarezi J.A."/>
            <person name="Labate C.A."/>
        </authorList>
    </citation>
    <scope>NUCLEOTIDE SEQUENCE</scope>
    <source>
        <strain evidence="1">MF-1</strain>
    </source>
</reference>
<sequence>MAQALMKEVPKLKEWSRVSGEGEYDHMELIRGIEIIKESFELTERLVTERFNNLFSKSKDSWYIKLGYAHGHQSCTWWITQIINKWTNDALRLNA</sequence>
<comment type="caution">
    <text evidence="1">The sequence shown here is derived from an EMBL/GenBank/DDBJ whole genome shotgun (WGS) entry which is preliminary data.</text>
</comment>
<dbReference type="AlphaFoldDB" id="A0A9Q3PP84"/>
<gene>
    <name evidence="1" type="ORF">O181_108040</name>
</gene>
<proteinExistence type="predicted"/>
<evidence type="ECO:0000313" key="1">
    <source>
        <dbReference type="EMBL" id="MBW0568325.1"/>
    </source>
</evidence>
<accession>A0A9Q3PP84</accession>
<dbReference type="Proteomes" id="UP000765509">
    <property type="component" value="Unassembled WGS sequence"/>
</dbReference>
<keyword evidence="2" id="KW-1185">Reference proteome</keyword>
<organism evidence="1 2">
    <name type="scientific">Austropuccinia psidii MF-1</name>
    <dbReference type="NCBI Taxonomy" id="1389203"/>
    <lineage>
        <taxon>Eukaryota</taxon>
        <taxon>Fungi</taxon>
        <taxon>Dikarya</taxon>
        <taxon>Basidiomycota</taxon>
        <taxon>Pucciniomycotina</taxon>
        <taxon>Pucciniomycetes</taxon>
        <taxon>Pucciniales</taxon>
        <taxon>Sphaerophragmiaceae</taxon>
        <taxon>Austropuccinia</taxon>
    </lineage>
</organism>